<feature type="chain" id="PRO_5002360447" description="non-specific serine/threonine protein kinase" evidence="15">
    <location>
        <begin position="28"/>
        <end position="1588"/>
    </location>
</feature>
<dbReference type="CDD" id="cd14066">
    <property type="entry name" value="STKc_IRAK"/>
    <property type="match status" value="2"/>
</dbReference>
<sequence length="1588" mass="172257">MAKATTGICLVDVILFSFFLVAPRAFAAAAAVTDTLRGGRNITDGETLVSADGTFTLGFFSPGVSAKRYLGIWFTVSPDAVCWVANRDSPLNVTSGVLAISDAGSLVLLDGSGGGHVAWSSNSPYAASVEARLSNSGNLVVRDASGSTTTLWQSFDHPSNTLLPGMKMGKNLWTGAEWDLTSWRSPDDPSPGAYRRVLDTSGIPDVVLWQDGVERYRSGPWNGRWFSGNPEAATYTTNLITFQVTVSPGEISYGYVSKPGAPLTRSVVLDTGVVKRLVWEATSRTWQTYFQGPRDVCDAYAKCGAFGLCDANAPSTSFCGCLRGFSPTSPAAWAMKDASGGCRRNVPLRCGNTTTTDGFALVQGVKLPDTHNASVDTGITVEECRARCVANCSCLAYAAADIRGGGGGSGCVIWTGGIVDLRYVDQGQGLFLRLAESELDEGRSRKFMLWKTVIAAPISATIIMLVLLLAIWCRRKHKISEGIPHNPATTVPSVDLQKVKAATGNFSQSHVIGQGGFGIVYKGQLPDGRMIAVKRLHQSTLTKKGKKDFTREVEVMARLRHSNLLRLLAYCSEGSERVLIYDYMSNRSLDLYIFGDSGLRLMLNWRKRLGIIHGIANGVAYLHEGSGECVIHRDLKPPNVLLDDSFRPKIADFGTAKLFTADQPEPSNLTVVVSPGYASPEYAWRGEMTLKCDVYSFGVVLLETLSGQRNGPMYSLLPHAWELWEQGRVMSLLDATIGLPLSVSGPDHTEMEDELARCVQIGLLCVQDAPEERPAMSAVVAMLTSKSSRVDRPKRPGVHGGRSRPPLRETTTGAELGDTLGKGRNITDGERLVSAGGSFTLGFFSPASSSSSSTSRRYLGIWFSVSDDVVCWVANRDRPLTDTSGVLVITDAGSLLLLDGSGHVVWSSNTTTGGGASMAAQLLESGNLVVSDRGNGGAGAVVVWQSFDHPCDTLLPGMKIGKNLWTGAEWYLSSWRSSGDPSPGNYRYRTDTKGVPENVLWDGDGEVYRTGPWNGLWFSGIPEMGTYSDMFSYQLTVSPGEITFGYSANAGAPFSRLVVTGVGEVQRLVWEPSSRAWKNFFQGPRDLCDDYGKCGAFGLCDAGAASTSFCSCVEGFTPASPSPWKKMRDTSAGCRRDAALGCATDGFLTVRGVKLPDAHNATVDKRVTVEECRARCLANCSCVAYAPADIGGGGGGGAGSGCIIWADDLVDLRYVDGGQDLYVRLAKSELGKDGIRQRRPPAAVVIGASIASVVGVLLIILLVLLYVIRRRQRPRVSGNFSESNIIGRGGFGIVYQGKLPSGRKVAVKRLTQSLVTDKRKEDFIREVEMMSNTRHAYLVELLCYCQEGGEMILVYEYMENMSLDLYIFGEDRRLRASLNWVQRLDIIRGIAIGVEYLHNVKVIHRDLKPSNILLDDNWRPKVADFGTAKLFINDQTDPTLVLSAGYIAPEYAAQGNLTLKCDVYSFGVVLLEIISGKRNRTLPTFLRDTWESWKQHEIEDILDLGLIKPEPDLLLGLDRCIQIGLLCVQQSPDDRPTMNQVVSMLTKYSSQIAMPKNPMINSRCEPSVSQVVSDTEPASHDRPGPSLN</sequence>
<dbReference type="InterPro" id="IPR001480">
    <property type="entry name" value="Bulb-type_lectin_dom"/>
</dbReference>
<feature type="transmembrane region" description="Helical" evidence="14">
    <location>
        <begin position="447"/>
        <end position="472"/>
    </location>
</feature>
<dbReference type="EC" id="2.7.11.1" evidence="2"/>
<dbReference type="SMART" id="SM00220">
    <property type="entry name" value="S_TKc"/>
    <property type="match status" value="2"/>
</dbReference>
<keyword evidence="14" id="KW-0472">Membrane</keyword>
<protein>
    <recommendedName>
        <fullName evidence="2">non-specific serine/threonine protein kinase</fullName>
        <ecNumber evidence="2">2.7.11.1</ecNumber>
    </recommendedName>
</protein>
<dbReference type="SUPFAM" id="SSF51110">
    <property type="entry name" value="alpha-D-mannose-specific plant lectins"/>
    <property type="match status" value="2"/>
</dbReference>
<evidence type="ECO:0000259" key="17">
    <source>
        <dbReference type="PROSITE" id="PS50927"/>
    </source>
</evidence>
<dbReference type="Pfam" id="PF00954">
    <property type="entry name" value="S_locus_glycop"/>
    <property type="match status" value="2"/>
</dbReference>
<dbReference type="GO" id="GO:0005524">
    <property type="term" value="F:ATP binding"/>
    <property type="evidence" value="ECO:0007669"/>
    <property type="project" value="UniProtKB-UniRule"/>
</dbReference>
<reference evidence="19" key="2">
    <citation type="submission" date="2018-04" db="EMBL/GenBank/DDBJ databases">
        <title>OnivRS2 (Oryza nivara Reference Sequence Version 2).</title>
        <authorList>
            <person name="Zhang J."/>
            <person name="Kudrna D."/>
            <person name="Lee S."/>
            <person name="Talag J."/>
            <person name="Rajasekar S."/>
            <person name="Welchert J."/>
            <person name="Hsing Y.-I."/>
            <person name="Wing R.A."/>
        </authorList>
    </citation>
    <scope>NUCLEOTIDE SEQUENCE [LARGE SCALE GENOMIC DNA]</scope>
    <source>
        <strain evidence="19">SL10</strain>
    </source>
</reference>
<comment type="subcellular location">
    <subcellularLocation>
        <location evidence="1">Membrane</location>
        <topology evidence="1">Single-pass type I membrane protein</topology>
    </subcellularLocation>
</comment>
<dbReference type="InterPro" id="IPR017441">
    <property type="entry name" value="Protein_kinase_ATP_BS"/>
</dbReference>
<evidence type="ECO:0000313" key="19">
    <source>
        <dbReference type="EnsemblPlants" id="ONIVA03G13380.1"/>
    </source>
</evidence>
<evidence type="ECO:0000256" key="13">
    <source>
        <dbReference type="SAM" id="MobiDB-lite"/>
    </source>
</evidence>
<evidence type="ECO:0000256" key="10">
    <source>
        <dbReference type="ARBA" id="ARBA00047899"/>
    </source>
</evidence>
<evidence type="ECO:0000256" key="2">
    <source>
        <dbReference type="ARBA" id="ARBA00012513"/>
    </source>
</evidence>
<dbReference type="GO" id="GO:0048544">
    <property type="term" value="P:recognition of pollen"/>
    <property type="evidence" value="ECO:0007669"/>
    <property type="project" value="InterPro"/>
</dbReference>
<comment type="catalytic activity">
    <reaction evidence="11">
        <text>L-seryl-[protein] + ATP = O-phospho-L-seryl-[protein] + ADP + H(+)</text>
        <dbReference type="Rhea" id="RHEA:17989"/>
        <dbReference type="Rhea" id="RHEA-COMP:9863"/>
        <dbReference type="Rhea" id="RHEA-COMP:11604"/>
        <dbReference type="ChEBI" id="CHEBI:15378"/>
        <dbReference type="ChEBI" id="CHEBI:29999"/>
        <dbReference type="ChEBI" id="CHEBI:30616"/>
        <dbReference type="ChEBI" id="CHEBI:83421"/>
        <dbReference type="ChEBI" id="CHEBI:456216"/>
        <dbReference type="EC" id="2.7.11.1"/>
    </reaction>
</comment>
<dbReference type="SUPFAM" id="SSF56112">
    <property type="entry name" value="Protein kinase-like (PK-like)"/>
    <property type="match status" value="2"/>
</dbReference>
<dbReference type="FunFam" id="1.10.510.10:FF:000724">
    <property type="entry name" value="Serine/threonine-protein kinase"/>
    <property type="match status" value="2"/>
</dbReference>
<dbReference type="STRING" id="4536.A0A0E0GKJ0"/>
<evidence type="ECO:0000256" key="5">
    <source>
        <dbReference type="ARBA" id="ARBA00022741"/>
    </source>
</evidence>
<dbReference type="Gramene" id="ONIVA03G13380.1">
    <property type="protein sequence ID" value="ONIVA03G13380.1"/>
    <property type="gene ID" value="ONIVA03G13380"/>
</dbReference>
<evidence type="ECO:0000256" key="15">
    <source>
        <dbReference type="SAM" id="SignalP"/>
    </source>
</evidence>
<keyword evidence="7 12" id="KW-0067">ATP-binding</keyword>
<comment type="catalytic activity">
    <reaction evidence="10">
        <text>L-threonyl-[protein] + ATP = O-phospho-L-threonyl-[protein] + ADP + H(+)</text>
        <dbReference type="Rhea" id="RHEA:46608"/>
        <dbReference type="Rhea" id="RHEA-COMP:11060"/>
        <dbReference type="Rhea" id="RHEA-COMP:11605"/>
        <dbReference type="ChEBI" id="CHEBI:15378"/>
        <dbReference type="ChEBI" id="CHEBI:30013"/>
        <dbReference type="ChEBI" id="CHEBI:30616"/>
        <dbReference type="ChEBI" id="CHEBI:61977"/>
        <dbReference type="ChEBI" id="CHEBI:456216"/>
        <dbReference type="EC" id="2.7.11.1"/>
    </reaction>
</comment>
<accession>A0A0E0GKJ0</accession>
<dbReference type="PANTHER" id="PTHR32444:SF236">
    <property type="entry name" value="D-MANNOSE BINDING LECTIN FAMILY PROTEIN, EXPRESSED"/>
    <property type="match status" value="1"/>
</dbReference>
<dbReference type="InterPro" id="IPR036426">
    <property type="entry name" value="Bulb-type_lectin_dom_sf"/>
</dbReference>
<feature type="domain" description="Protein kinase" evidence="16">
    <location>
        <begin position="506"/>
        <end position="790"/>
    </location>
</feature>
<evidence type="ECO:0000256" key="7">
    <source>
        <dbReference type="ARBA" id="ARBA00022840"/>
    </source>
</evidence>
<dbReference type="PANTHER" id="PTHR32444">
    <property type="entry name" value="BULB-TYPE LECTIN DOMAIN-CONTAINING PROTEIN"/>
    <property type="match status" value="1"/>
</dbReference>
<dbReference type="Gene3D" id="3.30.200.20">
    <property type="entry name" value="Phosphorylase Kinase, domain 1"/>
    <property type="match status" value="2"/>
</dbReference>
<dbReference type="SMART" id="SM00473">
    <property type="entry name" value="PAN_AP"/>
    <property type="match status" value="2"/>
</dbReference>
<dbReference type="eggNOG" id="ENOG502QQPF">
    <property type="taxonomic scope" value="Eukaryota"/>
</dbReference>
<dbReference type="GO" id="GO:0016020">
    <property type="term" value="C:membrane"/>
    <property type="evidence" value="ECO:0007669"/>
    <property type="project" value="UniProtKB-SubCell"/>
</dbReference>
<dbReference type="FunFam" id="2.90.10.10:FF:000005">
    <property type="entry name" value="G-type lectin S-receptor-like serine/threonine-protein kinase"/>
    <property type="match status" value="2"/>
</dbReference>
<evidence type="ECO:0000313" key="20">
    <source>
        <dbReference type="Proteomes" id="UP000006591"/>
    </source>
</evidence>
<dbReference type="InterPro" id="IPR011009">
    <property type="entry name" value="Kinase-like_dom_sf"/>
</dbReference>
<keyword evidence="4 15" id="KW-0732">Signal</keyword>
<dbReference type="InterPro" id="IPR003609">
    <property type="entry name" value="Pan_app"/>
</dbReference>
<feature type="domain" description="Protein kinase" evidence="16">
    <location>
        <begin position="1280"/>
        <end position="1560"/>
    </location>
</feature>
<dbReference type="FunFam" id="3.30.200.20:FF:000591">
    <property type="entry name" value="Serine/threonine-protein kinase"/>
    <property type="match status" value="1"/>
</dbReference>
<keyword evidence="14" id="KW-0812">Transmembrane</keyword>
<dbReference type="EnsemblPlants" id="ONIVA03G13380.1">
    <property type="protein sequence ID" value="ONIVA03G13380.1"/>
    <property type="gene ID" value="ONIVA03G13380"/>
</dbReference>
<dbReference type="Pfam" id="PF00069">
    <property type="entry name" value="Pkinase"/>
    <property type="match status" value="2"/>
</dbReference>
<proteinExistence type="predicted"/>
<dbReference type="SMART" id="SM00108">
    <property type="entry name" value="B_lectin"/>
    <property type="match status" value="2"/>
</dbReference>
<dbReference type="Gene3D" id="2.90.10.10">
    <property type="entry name" value="Bulb-type lectin domain"/>
    <property type="match status" value="2"/>
</dbReference>
<name>A0A0E0GKJ0_ORYNI</name>
<keyword evidence="9" id="KW-0675">Receptor</keyword>
<dbReference type="OMA" id="CECLDKF"/>
<dbReference type="InterPro" id="IPR000858">
    <property type="entry name" value="S_locus_glycoprot_dom"/>
</dbReference>
<evidence type="ECO:0000256" key="4">
    <source>
        <dbReference type="ARBA" id="ARBA00022729"/>
    </source>
</evidence>
<keyword evidence="8" id="KW-1015">Disulfide bond</keyword>
<reference evidence="19" key="1">
    <citation type="submission" date="2015-04" db="UniProtKB">
        <authorList>
            <consortium name="EnsemblPlants"/>
        </authorList>
    </citation>
    <scope>IDENTIFICATION</scope>
    <source>
        <strain evidence="19">SL10</strain>
    </source>
</reference>
<feature type="region of interest" description="Disordered" evidence="13">
    <location>
        <begin position="786"/>
        <end position="827"/>
    </location>
</feature>
<feature type="domain" description="Apple" evidence="18">
    <location>
        <begin position="350"/>
        <end position="435"/>
    </location>
</feature>
<evidence type="ECO:0000256" key="9">
    <source>
        <dbReference type="ARBA" id="ARBA00023170"/>
    </source>
</evidence>
<dbReference type="PROSITE" id="PS00107">
    <property type="entry name" value="PROTEIN_KINASE_ATP"/>
    <property type="match status" value="2"/>
</dbReference>
<dbReference type="PROSITE" id="PS50927">
    <property type="entry name" value="BULB_LECTIN"/>
    <property type="match status" value="2"/>
</dbReference>
<keyword evidence="14" id="KW-1133">Transmembrane helix</keyword>
<feature type="domain" description="Apple" evidence="18">
    <location>
        <begin position="1142"/>
        <end position="1226"/>
    </location>
</feature>
<dbReference type="CDD" id="cd00028">
    <property type="entry name" value="B_lectin"/>
    <property type="match status" value="2"/>
</dbReference>
<dbReference type="HOGENOM" id="CLU_000288_116_8_1"/>
<keyword evidence="3" id="KW-0808">Transferase</keyword>
<feature type="region of interest" description="Disordered" evidence="13">
    <location>
        <begin position="1566"/>
        <end position="1588"/>
    </location>
</feature>
<keyword evidence="6" id="KW-0418">Kinase</keyword>
<dbReference type="InterPro" id="IPR008271">
    <property type="entry name" value="Ser/Thr_kinase_AS"/>
</dbReference>
<dbReference type="Proteomes" id="UP000006591">
    <property type="component" value="Chromosome 3"/>
</dbReference>
<evidence type="ECO:0000256" key="14">
    <source>
        <dbReference type="SAM" id="Phobius"/>
    </source>
</evidence>
<dbReference type="Pfam" id="PF01453">
    <property type="entry name" value="B_lectin"/>
    <property type="match status" value="2"/>
</dbReference>
<evidence type="ECO:0000259" key="16">
    <source>
        <dbReference type="PROSITE" id="PS50011"/>
    </source>
</evidence>
<evidence type="ECO:0000256" key="12">
    <source>
        <dbReference type="PROSITE-ProRule" id="PRU10141"/>
    </source>
</evidence>
<feature type="compositionally biased region" description="Basic and acidic residues" evidence="13">
    <location>
        <begin position="1577"/>
        <end position="1588"/>
    </location>
</feature>
<evidence type="ECO:0000259" key="18">
    <source>
        <dbReference type="PROSITE" id="PS50948"/>
    </source>
</evidence>
<feature type="binding site" evidence="12">
    <location>
        <position position="1308"/>
    </location>
    <ligand>
        <name>ATP</name>
        <dbReference type="ChEBI" id="CHEBI:30616"/>
    </ligand>
</feature>
<dbReference type="InterPro" id="IPR000719">
    <property type="entry name" value="Prot_kinase_dom"/>
</dbReference>
<feature type="binding site" evidence="12">
    <location>
        <position position="534"/>
    </location>
    <ligand>
        <name>ATP</name>
        <dbReference type="ChEBI" id="CHEBI:30616"/>
    </ligand>
</feature>
<evidence type="ECO:0000256" key="3">
    <source>
        <dbReference type="ARBA" id="ARBA00022679"/>
    </source>
</evidence>
<dbReference type="Gene3D" id="1.10.510.10">
    <property type="entry name" value="Transferase(Phosphotransferase) domain 1"/>
    <property type="match status" value="2"/>
</dbReference>
<dbReference type="CDD" id="cd01098">
    <property type="entry name" value="PAN_AP_plant"/>
    <property type="match status" value="2"/>
</dbReference>
<dbReference type="GO" id="GO:0051707">
    <property type="term" value="P:response to other organism"/>
    <property type="evidence" value="ECO:0007669"/>
    <property type="project" value="UniProtKB-ARBA"/>
</dbReference>
<feature type="domain" description="Bulb-type lectin" evidence="17">
    <location>
        <begin position="33"/>
        <end position="154"/>
    </location>
</feature>
<evidence type="ECO:0000256" key="8">
    <source>
        <dbReference type="ARBA" id="ARBA00023157"/>
    </source>
</evidence>
<evidence type="ECO:0000256" key="6">
    <source>
        <dbReference type="ARBA" id="ARBA00022777"/>
    </source>
</evidence>
<evidence type="ECO:0000256" key="1">
    <source>
        <dbReference type="ARBA" id="ARBA00004479"/>
    </source>
</evidence>
<evidence type="ECO:0000256" key="11">
    <source>
        <dbReference type="ARBA" id="ARBA00048679"/>
    </source>
</evidence>
<dbReference type="Pfam" id="PF08276">
    <property type="entry name" value="PAN_2"/>
    <property type="match status" value="2"/>
</dbReference>
<dbReference type="GO" id="GO:0004674">
    <property type="term" value="F:protein serine/threonine kinase activity"/>
    <property type="evidence" value="ECO:0007669"/>
    <property type="project" value="UniProtKB-EC"/>
</dbReference>
<organism evidence="19">
    <name type="scientific">Oryza nivara</name>
    <name type="common">Indian wild rice</name>
    <name type="synonym">Oryza sativa f. spontanea</name>
    <dbReference type="NCBI Taxonomy" id="4536"/>
    <lineage>
        <taxon>Eukaryota</taxon>
        <taxon>Viridiplantae</taxon>
        <taxon>Streptophyta</taxon>
        <taxon>Embryophyta</taxon>
        <taxon>Tracheophyta</taxon>
        <taxon>Spermatophyta</taxon>
        <taxon>Magnoliopsida</taxon>
        <taxon>Liliopsida</taxon>
        <taxon>Poales</taxon>
        <taxon>Poaceae</taxon>
        <taxon>BOP clade</taxon>
        <taxon>Oryzoideae</taxon>
        <taxon>Oryzeae</taxon>
        <taxon>Oryzinae</taxon>
        <taxon>Oryza</taxon>
    </lineage>
</organism>
<feature type="transmembrane region" description="Helical" evidence="14">
    <location>
        <begin position="1242"/>
        <end position="1268"/>
    </location>
</feature>
<keyword evidence="20" id="KW-1185">Reference proteome</keyword>
<dbReference type="PROSITE" id="PS00108">
    <property type="entry name" value="PROTEIN_KINASE_ST"/>
    <property type="match status" value="2"/>
</dbReference>
<dbReference type="PROSITE" id="PS50948">
    <property type="entry name" value="PAN"/>
    <property type="match status" value="2"/>
</dbReference>
<dbReference type="PROSITE" id="PS50011">
    <property type="entry name" value="PROTEIN_KINASE_DOM"/>
    <property type="match status" value="2"/>
</dbReference>
<feature type="domain" description="Bulb-type lectin" evidence="17">
    <location>
        <begin position="817"/>
        <end position="943"/>
    </location>
</feature>
<keyword evidence="5 12" id="KW-0547">Nucleotide-binding</keyword>
<feature type="signal peptide" evidence="15">
    <location>
        <begin position="1"/>
        <end position="27"/>
    </location>
</feature>